<organism evidence="1 2">
    <name type="scientific">Chromobacterium violaceum (strain ATCC 12472 / DSM 30191 / JCM 1249 / CCUG 213 / NBRC 12614 / NCIMB 9131 / NCTC 9757 / MK)</name>
    <dbReference type="NCBI Taxonomy" id="243365"/>
    <lineage>
        <taxon>Bacteria</taxon>
        <taxon>Pseudomonadati</taxon>
        <taxon>Pseudomonadota</taxon>
        <taxon>Betaproteobacteria</taxon>
        <taxon>Neisseriales</taxon>
        <taxon>Chromobacteriaceae</taxon>
        <taxon>Chromobacterium</taxon>
    </lineage>
</organism>
<dbReference type="KEGG" id="cvi:CV_3141"/>
<reference evidence="1 2" key="1">
    <citation type="journal article" date="2003" name="Proc. Natl. Acad. Sci. U.S.A.">
        <title>The complete genome sequence of Chromobacterium violaceum reveals remarkable and exploitable bacterial adaptability.</title>
        <authorList>
            <person name="Vasconcelos A.T.R."/>
            <person name="de Almeida D.F."/>
            <person name="Almeida F.C."/>
            <person name="de Almeida L.G.P."/>
            <person name="de Almeida R."/>
            <person name="Goncalves J.A.A."/>
            <person name="Andrade E.M."/>
            <person name="Antonio R.V."/>
            <person name="Araripe J."/>
            <person name="de Araujo M.F.F."/>
            <person name="Filho S.A."/>
            <person name="Azevedo V."/>
            <person name="Batista A.J."/>
            <person name="Bataus L.A.M."/>
            <person name="Batista J.S."/>
            <person name="Belo A."/>
            <person name="vander Berg C."/>
            <person name="Blamey J."/>
            <person name="Bogo M."/>
            <person name="Bonato S."/>
            <person name="Bordignon J."/>
            <person name="Brito C.A."/>
            <person name="Brocchi M."/>
            <person name="Burity H.A."/>
            <person name="Camargo A.A."/>
            <person name="Cardoso D.D.P."/>
            <person name="Carneiro N.P."/>
            <person name="Carraro D.M."/>
            <person name="Carvalho C.M.B."/>
            <person name="Cascardo J.C.M."/>
            <person name="Cavada B.S."/>
            <person name="Chueire L.M.O."/>
            <person name="Pasa T.B.C."/>
            <person name="Duran N."/>
            <person name="Fagundes N."/>
            <person name="Falcao C.L."/>
            <person name="Fantinatti F."/>
            <person name="Farias I.P."/>
            <person name="Felipe M.S.S."/>
            <person name="Ferrari L.P."/>
            <person name="Ferro J.A."/>
            <person name="Ferro M.I.T."/>
            <person name="Franco G.R."/>
            <person name="Freitas N.S.A."/>
            <person name="Furlan L.R."/>
            <person name="Gazzinelli R.T."/>
            <person name="Gomes E.A."/>
            <person name="Goncalves P.R."/>
            <person name="Grangeiro T.B."/>
            <person name="Grattapaglia D."/>
            <person name="Grisard E.C."/>
            <person name="Guimaraes C.T."/>
            <person name="Hanna E.S."/>
            <person name="Hungria M."/>
            <person name="Jardim S.N."/>
            <person name="Laurino J."/>
            <person name="Leoi L.C.T."/>
            <person name="Fassarella L."/>
            <person name="Lima A."/>
            <person name="Loureiro M.F."/>
            <person name="Lyra M.C.P."/>
            <person name="Macedo M."/>
            <person name="Madeira H.M.F."/>
            <person name="Manfio G.P."/>
            <person name="Maranhao A.Q."/>
            <person name="Martins W.S."/>
            <person name="di Mauro S.M.Z."/>
            <person name="de Medeiros S.R.B."/>
            <person name="Meissner R.D.V."/>
            <person name="Menck C.F.M."/>
            <person name="Moreira M.A.M."/>
            <person name="Nascimento F.F."/>
            <person name="Nicolas M.F."/>
            <person name="Oliveira J.G."/>
            <person name="Oliveira S.C."/>
            <person name="Paixao R.F.C."/>
            <person name="Parente J.A."/>
            <person name="Pedrosa F.O."/>
            <person name="Pena S.J.D."/>
            <person name="Perreira J.O."/>
            <person name="Perreira M."/>
            <person name="Pinto L.S.R.C."/>
            <person name="Pinto L.S."/>
            <person name="Porto J.I.R."/>
            <person name="Potrich D.P."/>
            <person name="Neto C.E.R."/>
            <person name="Reis A.M.M."/>
            <person name="Rigo L.U."/>
            <person name="Rondinelli E."/>
            <person name="dos Santos E.B.P."/>
            <person name="Santos F.R."/>
            <person name="Schneider M.P.C."/>
            <person name="Seuanez H.N."/>
            <person name="Silva A.M.R."/>
            <person name="da Silva A.L.C."/>
            <person name="Silva D.W."/>
            <person name="Silva R."/>
            <person name="Simoes I.C."/>
            <person name="Simon D."/>
            <person name="Soares C.M.A."/>
            <person name="Soares R.B.A."/>
            <person name="Souza E.M."/>
            <person name="Souza K.R.L."/>
            <person name="Souza R.C."/>
            <person name="Steffens M.B.R."/>
            <person name="Steindel M."/>
            <person name="Teixeira S.R."/>
            <person name="Urmenyi T."/>
            <person name="Vettore A."/>
            <person name="Wassem R."/>
            <person name="Zaha A."/>
            <person name="Simpson A.J.G."/>
        </authorList>
    </citation>
    <scope>NUCLEOTIDE SEQUENCE [LARGE SCALE GENOMIC DNA]</scope>
    <source>
        <strain evidence="2">ATCC 12472 / DSM 30191 / JCM 1249 / NBRC 12614 / NCIMB 9131 / NCTC 9757</strain>
    </source>
</reference>
<accession>Q7NTB8</accession>
<keyword evidence="2" id="KW-1185">Reference proteome</keyword>
<dbReference type="HOGENOM" id="CLU_2932906_0_0_4"/>
<gene>
    <name evidence="1" type="ordered locus">CV_3141</name>
</gene>
<protein>
    <submittedName>
        <fullName evidence="1">Uncharacterized protein</fullName>
    </submittedName>
</protein>
<evidence type="ECO:0000313" key="1">
    <source>
        <dbReference type="EMBL" id="AAQ60808.1"/>
    </source>
</evidence>
<dbReference type="AlphaFoldDB" id="Q7NTB8"/>
<proteinExistence type="predicted"/>
<evidence type="ECO:0000313" key="2">
    <source>
        <dbReference type="Proteomes" id="UP000001424"/>
    </source>
</evidence>
<sequence length="60" mass="7225">MRFSCQDACIQQRPEMTVLNAADYRRDGVFGINRGERYERKGCFLYPFCMSWKYMQVSDR</sequence>
<dbReference type="STRING" id="243365.CV_3141"/>
<dbReference type="EMBL" id="AE016825">
    <property type="protein sequence ID" value="AAQ60808.1"/>
    <property type="molecule type" value="Genomic_DNA"/>
</dbReference>
<dbReference type="Proteomes" id="UP000001424">
    <property type="component" value="Chromosome"/>
</dbReference>
<name>Q7NTB8_CHRVO</name>